<dbReference type="PROSITE" id="PS50928">
    <property type="entry name" value="ABC_TM1"/>
    <property type="match status" value="1"/>
</dbReference>
<comment type="caution">
    <text evidence="9">The sequence shown here is derived from an EMBL/GenBank/DDBJ whole genome shotgun (WGS) entry which is preliminary data.</text>
</comment>
<evidence type="ECO:0000256" key="5">
    <source>
        <dbReference type="ARBA" id="ARBA00022989"/>
    </source>
</evidence>
<keyword evidence="3" id="KW-1003">Cell membrane</keyword>
<dbReference type="Pfam" id="PF19300">
    <property type="entry name" value="BPD_transp_1_N"/>
    <property type="match status" value="1"/>
</dbReference>
<feature type="transmembrane region" description="Helical" evidence="7">
    <location>
        <begin position="224"/>
        <end position="246"/>
    </location>
</feature>
<name>A0A562UXY6_9ACTN</name>
<dbReference type="Gene3D" id="1.10.3720.10">
    <property type="entry name" value="MetI-like"/>
    <property type="match status" value="1"/>
</dbReference>
<evidence type="ECO:0000256" key="6">
    <source>
        <dbReference type="ARBA" id="ARBA00023136"/>
    </source>
</evidence>
<dbReference type="InterPro" id="IPR000515">
    <property type="entry name" value="MetI-like"/>
</dbReference>
<evidence type="ECO:0000256" key="2">
    <source>
        <dbReference type="ARBA" id="ARBA00022448"/>
    </source>
</evidence>
<sequence>MAVDVQAPPDKEVDTPVPPRRRRNLLSRIWRIYLVRRLVYAVFVTWLVMTGTFFMVRAMPGDPVEVLAGRLSQQGINLEQARQQAKQSLAYDPDAPILQQYWEYLTNLLRGDFGMTISQRGTTVVDHVMEYLPWTLFSVGAGMVIAIVVGMGLGMVMAYRRNGWFDHLLSNIASTLSAIPNYLGAMALILIGSAWLGLFDFWSMRGRLSEGVEPGFDAVFFGDALYHAILPIVTYAFTITGGWMLVMKASTTEVLSEDYVTVANARGLKGRRVGLAYVGRNSVLPLVPQVALALGTLVGGAIIVEQILSYPGVGQLFINAITKRDYPVIQAVVLILTVAVVFSNLVVDMLNSWLDPRIRTGDAEEAGA</sequence>
<protein>
    <submittedName>
        <fullName evidence="9">Peptide/nickel transport system permease protein</fullName>
    </submittedName>
</protein>
<keyword evidence="2 7" id="KW-0813">Transport</keyword>
<dbReference type="InterPro" id="IPR045621">
    <property type="entry name" value="BPD_transp_1_N"/>
</dbReference>
<dbReference type="SUPFAM" id="SSF161098">
    <property type="entry name" value="MetI-like"/>
    <property type="match status" value="1"/>
</dbReference>
<keyword evidence="4 7" id="KW-0812">Transmembrane</keyword>
<gene>
    <name evidence="9" type="ORF">LX16_3927</name>
</gene>
<dbReference type="GO" id="GO:0055085">
    <property type="term" value="P:transmembrane transport"/>
    <property type="evidence" value="ECO:0007669"/>
    <property type="project" value="InterPro"/>
</dbReference>
<dbReference type="PANTHER" id="PTHR43163:SF6">
    <property type="entry name" value="DIPEPTIDE TRANSPORT SYSTEM PERMEASE PROTEIN DPPB-RELATED"/>
    <property type="match status" value="1"/>
</dbReference>
<evidence type="ECO:0000259" key="8">
    <source>
        <dbReference type="PROSITE" id="PS50928"/>
    </source>
</evidence>
<dbReference type="InterPro" id="IPR035906">
    <property type="entry name" value="MetI-like_sf"/>
</dbReference>
<feature type="transmembrane region" description="Helical" evidence="7">
    <location>
        <begin position="38"/>
        <end position="56"/>
    </location>
</feature>
<dbReference type="Pfam" id="PF00528">
    <property type="entry name" value="BPD_transp_1"/>
    <property type="match status" value="1"/>
</dbReference>
<evidence type="ECO:0000313" key="9">
    <source>
        <dbReference type="EMBL" id="TWJ10510.1"/>
    </source>
</evidence>
<keyword evidence="6 7" id="KW-0472">Membrane</keyword>
<evidence type="ECO:0000313" key="10">
    <source>
        <dbReference type="Proteomes" id="UP000321617"/>
    </source>
</evidence>
<dbReference type="AlphaFoldDB" id="A0A562UXY6"/>
<keyword evidence="10" id="KW-1185">Reference proteome</keyword>
<dbReference type="PANTHER" id="PTHR43163">
    <property type="entry name" value="DIPEPTIDE TRANSPORT SYSTEM PERMEASE PROTEIN DPPB-RELATED"/>
    <property type="match status" value="1"/>
</dbReference>
<feature type="transmembrane region" description="Helical" evidence="7">
    <location>
        <begin position="328"/>
        <end position="347"/>
    </location>
</feature>
<comment type="similarity">
    <text evidence="7">Belongs to the binding-protein-dependent transport system permease family.</text>
</comment>
<evidence type="ECO:0000256" key="3">
    <source>
        <dbReference type="ARBA" id="ARBA00022475"/>
    </source>
</evidence>
<comment type="subcellular location">
    <subcellularLocation>
        <location evidence="1 7">Cell membrane</location>
        <topology evidence="1 7">Multi-pass membrane protein</topology>
    </subcellularLocation>
</comment>
<evidence type="ECO:0000256" key="4">
    <source>
        <dbReference type="ARBA" id="ARBA00022692"/>
    </source>
</evidence>
<proteinExistence type="inferred from homology"/>
<evidence type="ECO:0000256" key="7">
    <source>
        <dbReference type="RuleBase" id="RU363032"/>
    </source>
</evidence>
<dbReference type="RefSeq" id="WP_244615897.1">
    <property type="nucleotide sequence ID" value="NZ_BAABIJ010000003.1"/>
</dbReference>
<dbReference type="EMBL" id="VLLL01000007">
    <property type="protein sequence ID" value="TWJ10510.1"/>
    <property type="molecule type" value="Genomic_DNA"/>
</dbReference>
<feature type="transmembrane region" description="Helical" evidence="7">
    <location>
        <begin position="179"/>
        <end position="204"/>
    </location>
</feature>
<dbReference type="CDD" id="cd06261">
    <property type="entry name" value="TM_PBP2"/>
    <property type="match status" value="1"/>
</dbReference>
<dbReference type="Proteomes" id="UP000321617">
    <property type="component" value="Unassembled WGS sequence"/>
</dbReference>
<organism evidence="9 10">
    <name type="scientific">Stackebrandtia albiflava</name>
    <dbReference type="NCBI Taxonomy" id="406432"/>
    <lineage>
        <taxon>Bacteria</taxon>
        <taxon>Bacillati</taxon>
        <taxon>Actinomycetota</taxon>
        <taxon>Actinomycetes</taxon>
        <taxon>Glycomycetales</taxon>
        <taxon>Glycomycetaceae</taxon>
        <taxon>Stackebrandtia</taxon>
    </lineage>
</organism>
<accession>A0A562UXY6</accession>
<feature type="transmembrane region" description="Helical" evidence="7">
    <location>
        <begin position="134"/>
        <end position="159"/>
    </location>
</feature>
<keyword evidence="5 7" id="KW-1133">Transmembrane helix</keyword>
<feature type="transmembrane region" description="Helical" evidence="7">
    <location>
        <begin position="290"/>
        <end position="308"/>
    </location>
</feature>
<dbReference type="GO" id="GO:0005886">
    <property type="term" value="C:plasma membrane"/>
    <property type="evidence" value="ECO:0007669"/>
    <property type="project" value="UniProtKB-SubCell"/>
</dbReference>
<reference evidence="9 10" key="1">
    <citation type="journal article" date="2013" name="Stand. Genomic Sci.">
        <title>Genomic Encyclopedia of Type Strains, Phase I: The one thousand microbial genomes (KMG-I) project.</title>
        <authorList>
            <person name="Kyrpides N.C."/>
            <person name="Woyke T."/>
            <person name="Eisen J.A."/>
            <person name="Garrity G."/>
            <person name="Lilburn T.G."/>
            <person name="Beck B.J."/>
            <person name="Whitman W.B."/>
            <person name="Hugenholtz P."/>
            <person name="Klenk H.P."/>
        </authorList>
    </citation>
    <scope>NUCLEOTIDE SEQUENCE [LARGE SCALE GENOMIC DNA]</scope>
    <source>
        <strain evidence="9 10">DSM 45044</strain>
    </source>
</reference>
<feature type="domain" description="ABC transmembrane type-1" evidence="8">
    <location>
        <begin position="132"/>
        <end position="347"/>
    </location>
</feature>
<evidence type="ECO:0000256" key="1">
    <source>
        <dbReference type="ARBA" id="ARBA00004651"/>
    </source>
</evidence>